<dbReference type="InterPro" id="IPR013087">
    <property type="entry name" value="Znf_C2H2_type"/>
</dbReference>
<feature type="domain" description="C2H2-type" evidence="2">
    <location>
        <begin position="128"/>
        <end position="149"/>
    </location>
</feature>
<dbReference type="EMBL" id="CP090893">
    <property type="protein sequence ID" value="ULU02915.1"/>
    <property type="molecule type" value="Genomic_DNA"/>
</dbReference>
<evidence type="ECO:0000313" key="3">
    <source>
        <dbReference type="EMBL" id="ULU02915.1"/>
    </source>
</evidence>
<evidence type="ECO:0000259" key="2">
    <source>
        <dbReference type="PROSITE" id="PS00028"/>
    </source>
</evidence>
<dbReference type="AlphaFoldDB" id="A0AAE9IS39"/>
<sequence length="337" mass="39497">MNEKSASQLKQSDYLHALEEEETEFYEAIDPAQPSTSNAYRNEKFQYAHIPQHLTPPIAQHKSRLRALRQTSDAITEAAKKNGMQTVDRSGSRYVVPITMQAHPTQLNDYILPEKDDILSQNSPFPYCIHCHSIFKTWRGFEYHVLQIHLKYRPFRCYHCTKESFYTEEEGRFHSSTSHPNEEITLFKDFDVVKESAAEQAFKQVFMMCRDGPFVTRQRIYEWEQQATREIMKFHFLKFKRPIVVTKKLPTVSREIQTELTSLRMMIPQILEEQQQQLHHAPPIFQRLTMTGYHISTPLLSVGGRPRSTATQRDEDPRDREKRVAALMHAVTTSHNQ</sequence>
<evidence type="ECO:0000256" key="1">
    <source>
        <dbReference type="SAM" id="MobiDB-lite"/>
    </source>
</evidence>
<gene>
    <name evidence="3" type="ORF">L3Y34_002477</name>
</gene>
<feature type="region of interest" description="Disordered" evidence="1">
    <location>
        <begin position="301"/>
        <end position="320"/>
    </location>
</feature>
<dbReference type="Gene3D" id="3.30.160.60">
    <property type="entry name" value="Classic Zinc Finger"/>
    <property type="match status" value="1"/>
</dbReference>
<dbReference type="OMA" id="CHSIFKT"/>
<dbReference type="Proteomes" id="UP000827892">
    <property type="component" value="Chromosome III"/>
</dbReference>
<evidence type="ECO:0000313" key="4">
    <source>
        <dbReference type="Proteomes" id="UP000827892"/>
    </source>
</evidence>
<reference evidence="3 4" key="1">
    <citation type="submission" date="2022-05" db="EMBL/GenBank/DDBJ databases">
        <title>Chromosome-level reference genomes for two strains of Caenorhabditis briggsae: an improved platform for comparative genomics.</title>
        <authorList>
            <person name="Stevens L."/>
            <person name="Andersen E.C."/>
        </authorList>
    </citation>
    <scope>NUCLEOTIDE SEQUENCE [LARGE SCALE GENOMIC DNA]</scope>
    <source>
        <strain evidence="3">QX1410_ONT</strain>
        <tissue evidence="3">Whole-organism</tissue>
    </source>
</reference>
<protein>
    <recommendedName>
        <fullName evidence="2">C2H2-type domain-containing protein</fullName>
    </recommendedName>
</protein>
<proteinExistence type="predicted"/>
<accession>A0AAE9IS39</accession>
<dbReference type="PROSITE" id="PS00028">
    <property type="entry name" value="ZINC_FINGER_C2H2_1"/>
    <property type="match status" value="1"/>
</dbReference>
<name>A0AAE9IS39_CAEBR</name>
<organism evidence="3 4">
    <name type="scientific">Caenorhabditis briggsae</name>
    <dbReference type="NCBI Taxonomy" id="6238"/>
    <lineage>
        <taxon>Eukaryota</taxon>
        <taxon>Metazoa</taxon>
        <taxon>Ecdysozoa</taxon>
        <taxon>Nematoda</taxon>
        <taxon>Chromadorea</taxon>
        <taxon>Rhabditida</taxon>
        <taxon>Rhabditina</taxon>
        <taxon>Rhabditomorpha</taxon>
        <taxon>Rhabditoidea</taxon>
        <taxon>Rhabditidae</taxon>
        <taxon>Peloderinae</taxon>
        <taxon>Caenorhabditis</taxon>
    </lineage>
</organism>